<dbReference type="AlphaFoldDB" id="A0AA41JJK8"/>
<dbReference type="RefSeq" id="WP_176091075.1">
    <property type="nucleotide sequence ID" value="NZ_CADERF010000011.1"/>
</dbReference>
<name>A0AA41JJK8_9BURK</name>
<gene>
    <name evidence="1" type="ORF">KDW93_11965</name>
</gene>
<comment type="caution">
    <text evidence="1">The sequence shown here is derived from an EMBL/GenBank/DDBJ whole genome shotgun (WGS) entry which is preliminary data.</text>
</comment>
<accession>A0AA41JJK8</accession>
<evidence type="ECO:0000313" key="2">
    <source>
        <dbReference type="Proteomes" id="UP000682266"/>
    </source>
</evidence>
<dbReference type="EMBL" id="JAGSVG010000008">
    <property type="protein sequence ID" value="MBR8129684.1"/>
    <property type="molecule type" value="Genomic_DNA"/>
</dbReference>
<reference evidence="1" key="1">
    <citation type="submission" date="2021-04" db="EMBL/GenBank/DDBJ databases">
        <title>A collection of bacterial strains from the Burkholderia cepacia Research Laboratory and Repository.</title>
        <authorList>
            <person name="Lipuma J."/>
            <person name="Spilker T."/>
        </authorList>
    </citation>
    <scope>NUCLEOTIDE SEQUENCE</scope>
    <source>
        <strain evidence="1">AU36012</strain>
    </source>
</reference>
<protein>
    <submittedName>
        <fullName evidence="1">Uncharacterized protein</fullName>
    </submittedName>
</protein>
<sequence>MARVKLSFAFAGAFYRAFSAAPGSPRERMESVKTADFRAYADARSQLQY</sequence>
<organism evidence="1 2">
    <name type="scientific">Burkholderia ambifaria</name>
    <dbReference type="NCBI Taxonomy" id="152480"/>
    <lineage>
        <taxon>Bacteria</taxon>
        <taxon>Pseudomonadati</taxon>
        <taxon>Pseudomonadota</taxon>
        <taxon>Betaproteobacteria</taxon>
        <taxon>Burkholderiales</taxon>
        <taxon>Burkholderiaceae</taxon>
        <taxon>Burkholderia</taxon>
        <taxon>Burkholderia cepacia complex</taxon>
    </lineage>
</organism>
<evidence type="ECO:0000313" key="1">
    <source>
        <dbReference type="EMBL" id="MBR8129684.1"/>
    </source>
</evidence>
<dbReference type="Proteomes" id="UP000682266">
    <property type="component" value="Unassembled WGS sequence"/>
</dbReference>
<proteinExistence type="predicted"/>